<dbReference type="GO" id="GO:0005886">
    <property type="term" value="C:plasma membrane"/>
    <property type="evidence" value="ECO:0007669"/>
    <property type="project" value="UniProtKB-SubCell"/>
</dbReference>
<keyword evidence="2" id="KW-0813">Transport</keyword>
<evidence type="ECO:0000256" key="3">
    <source>
        <dbReference type="SAM" id="Phobius"/>
    </source>
</evidence>
<dbReference type="InterPro" id="IPR003784">
    <property type="entry name" value="BioY"/>
</dbReference>
<keyword evidence="3" id="KW-0812">Transmembrane</keyword>
<organism evidence="4 5">
    <name type="scientific">Rubellimicrobium roseum</name>
    <dbReference type="NCBI Taxonomy" id="687525"/>
    <lineage>
        <taxon>Bacteria</taxon>
        <taxon>Pseudomonadati</taxon>
        <taxon>Pseudomonadota</taxon>
        <taxon>Alphaproteobacteria</taxon>
        <taxon>Rhodobacterales</taxon>
        <taxon>Roseobacteraceae</taxon>
        <taxon>Rubellimicrobium</taxon>
    </lineage>
</organism>
<keyword evidence="5" id="KW-1185">Reference proteome</keyword>
<evidence type="ECO:0000313" key="5">
    <source>
        <dbReference type="Proteomes" id="UP000305709"/>
    </source>
</evidence>
<dbReference type="PIRSF" id="PIRSF016661">
    <property type="entry name" value="BioY"/>
    <property type="match status" value="1"/>
</dbReference>
<dbReference type="Gene3D" id="1.10.1760.20">
    <property type="match status" value="1"/>
</dbReference>
<dbReference type="PANTHER" id="PTHR34295:SF1">
    <property type="entry name" value="BIOTIN TRANSPORTER BIOY"/>
    <property type="match status" value="1"/>
</dbReference>
<dbReference type="Proteomes" id="UP000305709">
    <property type="component" value="Unassembled WGS sequence"/>
</dbReference>
<accession>A0A5C4NJQ1</accession>
<feature type="transmembrane region" description="Helical" evidence="3">
    <location>
        <begin position="156"/>
        <end position="177"/>
    </location>
</feature>
<protein>
    <recommendedName>
        <fullName evidence="2">Biotin transporter</fullName>
    </recommendedName>
</protein>
<feature type="transmembrane region" description="Helical" evidence="3">
    <location>
        <begin position="92"/>
        <end position="113"/>
    </location>
</feature>
<dbReference type="OrthoDB" id="9803495at2"/>
<evidence type="ECO:0000313" key="4">
    <source>
        <dbReference type="EMBL" id="TNC74190.1"/>
    </source>
</evidence>
<gene>
    <name evidence="4" type="ORF">FHG71_03080</name>
</gene>
<feature type="transmembrane region" description="Helical" evidence="3">
    <location>
        <begin position="16"/>
        <end position="38"/>
    </location>
</feature>
<sequence>MTPVTLSAPGRSRAGWLVPVAVVLGGSWLLALSARISVPMAPVPMTLQTLALLVLAGGLGLRLGTATVLAYLGQGALGLPVFAAGGGLAYMMGPTGGFLLGFLLAAMLIGWAVDRGATRHGLLLLAALTLGHALVFVPGVLWLATFTGLPEAWAKGAAPFLLGSAVKTALALMLLLAGQKLTRRIGGL</sequence>
<dbReference type="EMBL" id="VDFV01000002">
    <property type="protein sequence ID" value="TNC74190.1"/>
    <property type="molecule type" value="Genomic_DNA"/>
</dbReference>
<evidence type="ECO:0000256" key="2">
    <source>
        <dbReference type="PIRNR" id="PIRNR016661"/>
    </source>
</evidence>
<feature type="transmembrane region" description="Helical" evidence="3">
    <location>
        <begin position="50"/>
        <end position="72"/>
    </location>
</feature>
<dbReference type="RefSeq" id="WP_139080152.1">
    <property type="nucleotide sequence ID" value="NZ_VDFV01000002.1"/>
</dbReference>
<keyword evidence="2" id="KW-1003">Cell membrane</keyword>
<comment type="subcellular location">
    <subcellularLocation>
        <location evidence="2">Cell membrane</location>
        <topology evidence="2">Multi-pass membrane protein</topology>
    </subcellularLocation>
</comment>
<keyword evidence="2 3" id="KW-0472">Membrane</keyword>
<proteinExistence type="inferred from homology"/>
<evidence type="ECO:0000256" key="1">
    <source>
        <dbReference type="ARBA" id="ARBA00010692"/>
    </source>
</evidence>
<comment type="caution">
    <text evidence="4">The sequence shown here is derived from an EMBL/GenBank/DDBJ whole genome shotgun (WGS) entry which is preliminary data.</text>
</comment>
<dbReference type="Pfam" id="PF02632">
    <property type="entry name" value="BioY"/>
    <property type="match status" value="1"/>
</dbReference>
<dbReference type="AlphaFoldDB" id="A0A5C4NJQ1"/>
<feature type="transmembrane region" description="Helical" evidence="3">
    <location>
        <begin position="122"/>
        <end position="144"/>
    </location>
</feature>
<comment type="similarity">
    <text evidence="1 2">Belongs to the BioY family.</text>
</comment>
<keyword evidence="3" id="KW-1133">Transmembrane helix</keyword>
<dbReference type="PANTHER" id="PTHR34295">
    <property type="entry name" value="BIOTIN TRANSPORTER BIOY"/>
    <property type="match status" value="1"/>
</dbReference>
<name>A0A5C4NJQ1_9RHOB</name>
<reference evidence="4 5" key="1">
    <citation type="submission" date="2019-06" db="EMBL/GenBank/DDBJ databases">
        <authorList>
            <person name="Jiang L."/>
        </authorList>
    </citation>
    <scope>NUCLEOTIDE SEQUENCE [LARGE SCALE GENOMIC DNA]</scope>
    <source>
        <strain evidence="4 5">YIM 48858</strain>
    </source>
</reference>
<dbReference type="GO" id="GO:0015225">
    <property type="term" value="F:biotin transmembrane transporter activity"/>
    <property type="evidence" value="ECO:0007669"/>
    <property type="project" value="UniProtKB-UniRule"/>
</dbReference>